<sequence>MTANQYPFFESGQTLTAADLNMVREFQHARDRLVGRMTGFGVNCGLGGSVSGTTLTIQPGLAVDQPGEPLVLPTAQPINLAPPAMNVSYDFIDTAPGGFSVVLEATDEPEAAPDCGEGDCAGHATLHTVGVALRTVAGRVTGTRMDFSDDELLKAEPIRLALDSTPVNSYAALRDLIEYRLKNGTEPLVDPALIAKLKATSVDSADSPGAQGYKCGWLNMVLFATLDLLRARALLHLSCDRTTTRPGVVLGWVHQVGGDWTFECAYRHAWEPPRGLTEVFFGGTCDNPASRLQDELEALLAGFAPPAPVPQGEVEPPVFCPKGSILIRGKCVNIFYPPEQIPHEWAERWRINPRDPIWYPPFEEKWKQPWEIYQTEGWDFFEDGVFGATDYLGRPADVVRDKLRDFITSTSGAAVIKVVDVGAVDDMKGYLPSGGFSPSDTIVLTKDAAGKVIATGRVPAVRNVRIVGAALPEAVSAATDAKAAATEMRGLTATVVSRVDTAEANFSGLKRDFTTLHGEFQSYKGGAFDSSGYGVRIATAEAQLKRLEEVQHRISLVEGKVDVLAKLPKEKTIDRNLGKGVSEFAQATVAAMQSLPEVQNPNFQRYTAAAARARADLDSAIAAGDPELVTEATLAVLGTVRTMVKASGVSAEHGRELDTQLRNLGGLIT</sequence>
<dbReference type="AlphaFoldDB" id="A0A5N8X8J0"/>
<dbReference type="RefSeq" id="WP_152769214.1">
    <property type="nucleotide sequence ID" value="NZ_VJZC01000002.1"/>
</dbReference>
<evidence type="ECO:0000313" key="1">
    <source>
        <dbReference type="EMBL" id="MPY55729.1"/>
    </source>
</evidence>
<dbReference type="Proteomes" id="UP000400924">
    <property type="component" value="Unassembled WGS sequence"/>
</dbReference>
<keyword evidence="2" id="KW-1185">Reference proteome</keyword>
<organism evidence="1 2">
    <name type="scientific">Streptomyces spongiae</name>
    <dbReference type="NCBI Taxonomy" id="565072"/>
    <lineage>
        <taxon>Bacteria</taxon>
        <taxon>Bacillati</taxon>
        <taxon>Actinomycetota</taxon>
        <taxon>Actinomycetes</taxon>
        <taxon>Kitasatosporales</taxon>
        <taxon>Streptomycetaceae</taxon>
        <taxon>Streptomyces</taxon>
    </lineage>
</organism>
<comment type="caution">
    <text evidence="1">The sequence shown here is derived from an EMBL/GenBank/DDBJ whole genome shotgun (WGS) entry which is preliminary data.</text>
</comment>
<accession>A0A5N8X8J0</accession>
<name>A0A5N8X8J0_9ACTN</name>
<reference evidence="1 2" key="1">
    <citation type="submission" date="2019-07" db="EMBL/GenBank/DDBJ databases">
        <title>New species of Amycolatopsis and Streptomyces.</title>
        <authorList>
            <person name="Duangmal K."/>
            <person name="Teo W.F.A."/>
            <person name="Lipun K."/>
        </authorList>
    </citation>
    <scope>NUCLEOTIDE SEQUENCE [LARGE SCALE GENOMIC DNA]</scope>
    <source>
        <strain evidence="1 2">NBRC 106415</strain>
    </source>
</reference>
<evidence type="ECO:0000313" key="2">
    <source>
        <dbReference type="Proteomes" id="UP000400924"/>
    </source>
</evidence>
<protein>
    <submittedName>
        <fullName evidence="1">Uncharacterized protein</fullName>
    </submittedName>
</protein>
<dbReference type="OrthoDB" id="4863105at2"/>
<proteinExistence type="predicted"/>
<gene>
    <name evidence="1" type="ORF">FNH08_00545</name>
</gene>
<dbReference type="EMBL" id="VJZC01000002">
    <property type="protein sequence ID" value="MPY55729.1"/>
    <property type="molecule type" value="Genomic_DNA"/>
</dbReference>